<keyword evidence="4" id="KW-1185">Reference proteome</keyword>
<comment type="caution">
    <text evidence="3">The sequence shown here is derived from an EMBL/GenBank/DDBJ whole genome shotgun (WGS) entry which is preliminary data.</text>
</comment>
<dbReference type="Gene3D" id="3.30.70.330">
    <property type="match status" value="1"/>
</dbReference>
<dbReference type="InterPro" id="IPR050907">
    <property type="entry name" value="SRSF"/>
</dbReference>
<dbReference type="EMBL" id="QEAO01000030">
    <property type="protein sequence ID" value="TPX32434.1"/>
    <property type="molecule type" value="Genomic_DNA"/>
</dbReference>
<evidence type="ECO:0000313" key="4">
    <source>
        <dbReference type="Proteomes" id="UP000319731"/>
    </source>
</evidence>
<evidence type="ECO:0000259" key="2">
    <source>
        <dbReference type="Pfam" id="PF00076"/>
    </source>
</evidence>
<dbReference type="RefSeq" id="XP_031023642.1">
    <property type="nucleotide sequence ID" value="XM_031170347.1"/>
</dbReference>
<dbReference type="Pfam" id="PF00076">
    <property type="entry name" value="RRM_1"/>
    <property type="match status" value="1"/>
</dbReference>
<feature type="compositionally biased region" description="Basic and acidic residues" evidence="1">
    <location>
        <begin position="126"/>
        <end position="175"/>
    </location>
</feature>
<proteinExistence type="predicted"/>
<organism evidence="3 4">
    <name type="scientific">Synchytrium microbalum</name>
    <dbReference type="NCBI Taxonomy" id="1806994"/>
    <lineage>
        <taxon>Eukaryota</taxon>
        <taxon>Fungi</taxon>
        <taxon>Fungi incertae sedis</taxon>
        <taxon>Chytridiomycota</taxon>
        <taxon>Chytridiomycota incertae sedis</taxon>
        <taxon>Chytridiomycetes</taxon>
        <taxon>Synchytriales</taxon>
        <taxon>Synchytriaceae</taxon>
        <taxon>Synchytrium</taxon>
    </lineage>
</organism>
<dbReference type="AlphaFoldDB" id="A0A507C2X5"/>
<name>A0A507C2X5_9FUNG</name>
<dbReference type="OrthoDB" id="5970at2759"/>
<evidence type="ECO:0000256" key="1">
    <source>
        <dbReference type="SAM" id="MobiDB-lite"/>
    </source>
</evidence>
<protein>
    <recommendedName>
        <fullName evidence="2">RRM domain-containing protein</fullName>
    </recommendedName>
</protein>
<gene>
    <name evidence="3" type="ORF">SmJEL517_g04419</name>
</gene>
<dbReference type="InterPro" id="IPR035979">
    <property type="entry name" value="RBD_domain_sf"/>
</dbReference>
<accession>A0A507C2X5</accession>
<feature type="domain" description="RRM" evidence="2">
    <location>
        <begin position="37"/>
        <end position="72"/>
    </location>
</feature>
<dbReference type="PANTHER" id="PTHR23147">
    <property type="entry name" value="SERINE/ARGININE RICH SPLICING FACTOR"/>
    <property type="match status" value="1"/>
</dbReference>
<feature type="region of interest" description="Disordered" evidence="1">
    <location>
        <begin position="75"/>
        <end position="190"/>
    </location>
</feature>
<dbReference type="InterPro" id="IPR012677">
    <property type="entry name" value="Nucleotide-bd_a/b_plait_sf"/>
</dbReference>
<evidence type="ECO:0000313" key="3">
    <source>
        <dbReference type="EMBL" id="TPX32434.1"/>
    </source>
</evidence>
<reference evidence="3 4" key="1">
    <citation type="journal article" date="2019" name="Sci. Rep.">
        <title>Comparative genomics of chytrid fungi reveal insights into the obligate biotrophic and pathogenic lifestyle of Synchytrium endobioticum.</title>
        <authorList>
            <person name="van de Vossenberg B.T.L.H."/>
            <person name="Warris S."/>
            <person name="Nguyen H.D.T."/>
            <person name="van Gent-Pelzer M.P.E."/>
            <person name="Joly D.L."/>
            <person name="van de Geest H.C."/>
            <person name="Bonants P.J.M."/>
            <person name="Smith D.S."/>
            <person name="Levesque C.A."/>
            <person name="van der Lee T.A.J."/>
        </authorList>
    </citation>
    <scope>NUCLEOTIDE SEQUENCE [LARGE SCALE GENOMIC DNA]</scope>
    <source>
        <strain evidence="3 4">JEL517</strain>
    </source>
</reference>
<dbReference type="GO" id="GO:0003723">
    <property type="term" value="F:RNA binding"/>
    <property type="evidence" value="ECO:0007669"/>
    <property type="project" value="InterPro"/>
</dbReference>
<dbReference type="InterPro" id="IPR000504">
    <property type="entry name" value="RRM_dom"/>
</dbReference>
<dbReference type="SUPFAM" id="SSF54928">
    <property type="entry name" value="RNA-binding domain, RBD"/>
    <property type="match status" value="1"/>
</dbReference>
<feature type="compositionally biased region" description="Polar residues" evidence="1">
    <location>
        <begin position="176"/>
        <end position="190"/>
    </location>
</feature>
<dbReference type="STRING" id="1806994.A0A507C2X5"/>
<sequence length="190" mass="21701">MPHYPLNTCTLPTSEGSYSIHPYPNPYTIHLLHSFFLTHQPHRYAFVEFEVPRDAEDAMADMQGRRFDGAPLTIQWTKGAPGRSWRLGEDQGPPGRGPPPQGRGRSPSPRRGRSPSPGYRRGPPPPRDDLPPRREFDLPTRRIDDYDRRGSDIGRDVRDIRDLRDDRGAERDDRPPTSNLPSANSDRSWN</sequence>
<dbReference type="Proteomes" id="UP000319731">
    <property type="component" value="Unassembled WGS sequence"/>
</dbReference>
<dbReference type="GeneID" id="42005644"/>